<dbReference type="Pfam" id="PF00005">
    <property type="entry name" value="ABC_tran"/>
    <property type="match status" value="1"/>
</dbReference>
<keyword evidence="8" id="KW-1185">Reference proteome</keyword>
<dbReference type="GO" id="GO:0005524">
    <property type="term" value="F:ATP binding"/>
    <property type="evidence" value="ECO:0007669"/>
    <property type="project" value="UniProtKB-KW"/>
</dbReference>
<gene>
    <name evidence="7" type="ORF">N177_1139</name>
</gene>
<evidence type="ECO:0000313" key="8">
    <source>
        <dbReference type="Proteomes" id="UP000017819"/>
    </source>
</evidence>
<dbReference type="eggNOG" id="COG1131">
    <property type="taxonomic scope" value="Bacteria"/>
</dbReference>
<dbReference type="PANTHER" id="PTHR42711:SF5">
    <property type="entry name" value="ABC TRANSPORTER ATP-BINDING PROTEIN NATA"/>
    <property type="match status" value="1"/>
</dbReference>
<evidence type="ECO:0000313" key="7">
    <source>
        <dbReference type="EMBL" id="ESR25804.1"/>
    </source>
</evidence>
<evidence type="ECO:0000256" key="1">
    <source>
        <dbReference type="ARBA" id="ARBA00005417"/>
    </source>
</evidence>
<proteinExistence type="inferred from homology"/>
<dbReference type="STRING" id="631454.N177_1139"/>
<dbReference type="PANTHER" id="PTHR42711">
    <property type="entry name" value="ABC TRANSPORTER ATP-BINDING PROTEIN"/>
    <property type="match status" value="1"/>
</dbReference>
<reference evidence="7 8" key="1">
    <citation type="journal article" date="2014" name="Genome Announc.">
        <title>Draft Genome Sequence of Lutibaculum baratangense Strain AMV1T, Isolated from a Mud Volcano in Andamans, India.</title>
        <authorList>
            <person name="Singh A."/>
            <person name="Sreenivas A."/>
            <person name="Sathyanarayana Reddy G."/>
            <person name="Pinnaka A.K."/>
            <person name="Shivaji S."/>
        </authorList>
    </citation>
    <scope>NUCLEOTIDE SEQUENCE [LARGE SCALE GENOMIC DNA]</scope>
    <source>
        <strain evidence="7 8">AMV1</strain>
    </source>
</reference>
<dbReference type="InterPro" id="IPR022467">
    <property type="entry name" value="ABC_transprt_ATP-bd_su_PQQ"/>
</dbReference>
<dbReference type="Gene3D" id="3.40.50.300">
    <property type="entry name" value="P-loop containing nucleotide triphosphate hydrolases"/>
    <property type="match status" value="1"/>
</dbReference>
<keyword evidence="4" id="KW-0547">Nucleotide-binding</keyword>
<sequence length="277" mass="29584">MDVQLSRQAGTQGGRGGGTDALVVRGVSHAYGARKALDGVGFSVSRGSFTALLGPNGAGKTTLFGLVTRLIGLRTGTIEICGLNLAGARAKALAPLGLVFQQPTLDLDLTVRQNLFYFAALRNMSRATAQKRIIEELTRLDMAERVDERVRNLNGGHRRRVELARALLHDPALLLLDEPTVGLDVESRRRIVAHVHDLAEERGLGVLWATHLIDEVLPHDDLVVLNRGRVVASGKAVEVAREVGEDDLDGAFARLTAPEAGGTAESGRAGAAEAWRA</sequence>
<feature type="domain" description="ABC transporter" evidence="6">
    <location>
        <begin position="22"/>
        <end position="252"/>
    </location>
</feature>
<dbReference type="NCBIfam" id="TIGR03864">
    <property type="entry name" value="PQQ_ABC_ATP"/>
    <property type="match status" value="1"/>
</dbReference>
<dbReference type="PATRIC" id="fig|631454.5.peg.1124"/>
<keyword evidence="3" id="KW-0536">Nodulation</keyword>
<dbReference type="AlphaFoldDB" id="V4RKF6"/>
<evidence type="ECO:0000259" key="6">
    <source>
        <dbReference type="PROSITE" id="PS50893"/>
    </source>
</evidence>
<name>V4RKF6_9HYPH</name>
<evidence type="ECO:0000256" key="3">
    <source>
        <dbReference type="ARBA" id="ARBA00022458"/>
    </source>
</evidence>
<organism evidence="7 8">
    <name type="scientific">Lutibaculum baratangense AMV1</name>
    <dbReference type="NCBI Taxonomy" id="631454"/>
    <lineage>
        <taxon>Bacteria</taxon>
        <taxon>Pseudomonadati</taxon>
        <taxon>Pseudomonadota</taxon>
        <taxon>Alphaproteobacteria</taxon>
        <taxon>Hyphomicrobiales</taxon>
        <taxon>Tepidamorphaceae</taxon>
        <taxon>Lutibaculum</taxon>
    </lineage>
</organism>
<dbReference type="InterPro" id="IPR050763">
    <property type="entry name" value="ABC_transporter_ATP-binding"/>
</dbReference>
<dbReference type="InterPro" id="IPR003439">
    <property type="entry name" value="ABC_transporter-like_ATP-bd"/>
</dbReference>
<comment type="similarity">
    <text evidence="1">Belongs to the ABC transporter superfamily.</text>
</comment>
<dbReference type="GO" id="GO:0016887">
    <property type="term" value="F:ATP hydrolysis activity"/>
    <property type="evidence" value="ECO:0007669"/>
    <property type="project" value="InterPro"/>
</dbReference>
<dbReference type="EMBL" id="AWXZ01000017">
    <property type="protein sequence ID" value="ESR25804.1"/>
    <property type="molecule type" value="Genomic_DNA"/>
</dbReference>
<dbReference type="SMART" id="SM00382">
    <property type="entry name" value="AAA"/>
    <property type="match status" value="1"/>
</dbReference>
<keyword evidence="5 7" id="KW-0067">ATP-binding</keyword>
<dbReference type="InterPro" id="IPR027417">
    <property type="entry name" value="P-loop_NTPase"/>
</dbReference>
<evidence type="ECO:0000256" key="2">
    <source>
        <dbReference type="ARBA" id="ARBA00022448"/>
    </source>
</evidence>
<protein>
    <submittedName>
        <fullName evidence="7">ABC transporter, ATP-binding protein</fullName>
    </submittedName>
</protein>
<dbReference type="Proteomes" id="UP000017819">
    <property type="component" value="Unassembled WGS sequence"/>
</dbReference>
<accession>V4RKF6</accession>
<evidence type="ECO:0000256" key="5">
    <source>
        <dbReference type="ARBA" id="ARBA00022840"/>
    </source>
</evidence>
<dbReference type="InterPro" id="IPR003593">
    <property type="entry name" value="AAA+_ATPase"/>
</dbReference>
<evidence type="ECO:0000256" key="4">
    <source>
        <dbReference type="ARBA" id="ARBA00022741"/>
    </source>
</evidence>
<comment type="caution">
    <text evidence="7">The sequence shown here is derived from an EMBL/GenBank/DDBJ whole genome shotgun (WGS) entry which is preliminary data.</text>
</comment>
<keyword evidence="2" id="KW-0813">Transport</keyword>
<dbReference type="SUPFAM" id="SSF52540">
    <property type="entry name" value="P-loop containing nucleoside triphosphate hydrolases"/>
    <property type="match status" value="1"/>
</dbReference>
<dbReference type="PROSITE" id="PS50893">
    <property type="entry name" value="ABC_TRANSPORTER_2"/>
    <property type="match status" value="1"/>
</dbReference>